<feature type="signal peptide" evidence="1">
    <location>
        <begin position="1"/>
        <end position="21"/>
    </location>
</feature>
<sequence length="164" mass="18083">MGLAAVILPLSSDALLPPCCCQAGSASAVSHQRCSFVSLAPSDYSHSSTKSCPYLCVVSAYSRGTHYQHDAAVLNTPRPKLRWQRHGRSSSAFLLVRRFAHRKEPRVFMSNSQINRKTRHLQLSLVVRSPPESSFLSPVQVAPLPLTCSAIWESITCILIPPWV</sequence>
<feature type="chain" id="PRO_5046630464" description="Secreted protein" evidence="1">
    <location>
        <begin position="22"/>
        <end position="164"/>
    </location>
</feature>
<comment type="caution">
    <text evidence="2">The sequence shown here is derived from an EMBL/GenBank/DDBJ whole genome shotgun (WGS) entry which is preliminary data.</text>
</comment>
<name>A0ABU6W4W2_9FABA</name>
<reference evidence="2 3" key="1">
    <citation type="journal article" date="2023" name="Plants (Basel)">
        <title>Bridging the Gap: Combining Genomics and Transcriptomics Approaches to Understand Stylosanthes scabra, an Orphan Legume from the Brazilian Caatinga.</title>
        <authorList>
            <person name="Ferreira-Neto J.R.C."/>
            <person name="da Silva M.D."/>
            <person name="Binneck E."/>
            <person name="de Melo N.F."/>
            <person name="da Silva R.H."/>
            <person name="de Melo A.L.T.M."/>
            <person name="Pandolfi V."/>
            <person name="Bustamante F.O."/>
            <person name="Brasileiro-Vidal A.C."/>
            <person name="Benko-Iseppon A.M."/>
        </authorList>
    </citation>
    <scope>NUCLEOTIDE SEQUENCE [LARGE SCALE GENOMIC DNA]</scope>
    <source>
        <tissue evidence="2">Leaves</tissue>
    </source>
</reference>
<evidence type="ECO:0000313" key="3">
    <source>
        <dbReference type="Proteomes" id="UP001341840"/>
    </source>
</evidence>
<gene>
    <name evidence="2" type="ORF">PIB30_010371</name>
</gene>
<dbReference type="EMBL" id="JASCZI010181267">
    <property type="protein sequence ID" value="MED6180441.1"/>
    <property type="molecule type" value="Genomic_DNA"/>
</dbReference>
<keyword evidence="1" id="KW-0732">Signal</keyword>
<accession>A0ABU6W4W2</accession>
<dbReference type="Proteomes" id="UP001341840">
    <property type="component" value="Unassembled WGS sequence"/>
</dbReference>
<organism evidence="2 3">
    <name type="scientific">Stylosanthes scabra</name>
    <dbReference type="NCBI Taxonomy" id="79078"/>
    <lineage>
        <taxon>Eukaryota</taxon>
        <taxon>Viridiplantae</taxon>
        <taxon>Streptophyta</taxon>
        <taxon>Embryophyta</taxon>
        <taxon>Tracheophyta</taxon>
        <taxon>Spermatophyta</taxon>
        <taxon>Magnoliopsida</taxon>
        <taxon>eudicotyledons</taxon>
        <taxon>Gunneridae</taxon>
        <taxon>Pentapetalae</taxon>
        <taxon>rosids</taxon>
        <taxon>fabids</taxon>
        <taxon>Fabales</taxon>
        <taxon>Fabaceae</taxon>
        <taxon>Papilionoideae</taxon>
        <taxon>50 kb inversion clade</taxon>
        <taxon>dalbergioids sensu lato</taxon>
        <taxon>Dalbergieae</taxon>
        <taxon>Pterocarpus clade</taxon>
        <taxon>Stylosanthes</taxon>
    </lineage>
</organism>
<protein>
    <recommendedName>
        <fullName evidence="4">Secreted protein</fullName>
    </recommendedName>
</protein>
<evidence type="ECO:0008006" key="4">
    <source>
        <dbReference type="Google" id="ProtNLM"/>
    </source>
</evidence>
<evidence type="ECO:0000256" key="1">
    <source>
        <dbReference type="SAM" id="SignalP"/>
    </source>
</evidence>
<proteinExistence type="predicted"/>
<keyword evidence="3" id="KW-1185">Reference proteome</keyword>
<evidence type="ECO:0000313" key="2">
    <source>
        <dbReference type="EMBL" id="MED6180441.1"/>
    </source>
</evidence>